<dbReference type="KEGG" id="lme:LEUM_1083"/>
<evidence type="ECO:0000313" key="4">
    <source>
        <dbReference type="Proteomes" id="UP000000362"/>
    </source>
</evidence>
<dbReference type="InterPro" id="IPR023210">
    <property type="entry name" value="NADP_OxRdtase_dom"/>
</dbReference>
<dbReference type="PANTHER" id="PTHR43625:SF77">
    <property type="entry name" value="ALDO-KETO REDUCTASE"/>
    <property type="match status" value="1"/>
</dbReference>
<dbReference type="GeneID" id="29577037"/>
<protein>
    <submittedName>
        <fullName evidence="3">Aryl-alcohol dehydrogenase family enzyme</fullName>
    </submittedName>
</protein>
<dbReference type="CDD" id="cd19078">
    <property type="entry name" value="AKR_AKR13C1_2"/>
    <property type="match status" value="1"/>
</dbReference>
<dbReference type="GO" id="GO:0005737">
    <property type="term" value="C:cytoplasm"/>
    <property type="evidence" value="ECO:0007669"/>
    <property type="project" value="TreeGrafter"/>
</dbReference>
<proteinExistence type="predicted"/>
<dbReference type="Proteomes" id="UP000000362">
    <property type="component" value="Chromosome"/>
</dbReference>
<accession>Q03X89</accession>
<feature type="domain" description="NADP-dependent oxidoreductase" evidence="2">
    <location>
        <begin position="18"/>
        <end position="308"/>
    </location>
</feature>
<keyword evidence="4" id="KW-1185">Reference proteome</keyword>
<dbReference type="eggNOG" id="COG0667">
    <property type="taxonomic scope" value="Bacteria"/>
</dbReference>
<dbReference type="InterPro" id="IPR050791">
    <property type="entry name" value="Aldo-Keto_reductase"/>
</dbReference>
<dbReference type="Pfam" id="PF00248">
    <property type="entry name" value="Aldo_ket_red"/>
    <property type="match status" value="1"/>
</dbReference>
<dbReference type="AlphaFoldDB" id="Q03X89"/>
<keyword evidence="1" id="KW-0560">Oxidoreductase</keyword>
<evidence type="ECO:0000256" key="1">
    <source>
        <dbReference type="ARBA" id="ARBA00023002"/>
    </source>
</evidence>
<dbReference type="GO" id="GO:0016491">
    <property type="term" value="F:oxidoreductase activity"/>
    <property type="evidence" value="ECO:0007669"/>
    <property type="project" value="UniProtKB-KW"/>
</dbReference>
<dbReference type="PANTHER" id="PTHR43625">
    <property type="entry name" value="AFLATOXIN B1 ALDEHYDE REDUCTASE"/>
    <property type="match status" value="1"/>
</dbReference>
<dbReference type="EMBL" id="CP000414">
    <property type="protein sequence ID" value="ABJ62183.1"/>
    <property type="molecule type" value="Genomic_DNA"/>
</dbReference>
<dbReference type="SUPFAM" id="SSF51430">
    <property type="entry name" value="NAD(P)-linked oxidoreductase"/>
    <property type="match status" value="1"/>
</dbReference>
<reference evidence="3 4" key="1">
    <citation type="journal article" date="2006" name="Proc. Natl. Acad. Sci. U.S.A.">
        <title>Comparative genomics of the lactic acid bacteria.</title>
        <authorList>
            <person name="Makarova K."/>
            <person name="Slesarev A."/>
            <person name="Wolf Y."/>
            <person name="Sorokin A."/>
            <person name="Mirkin B."/>
            <person name="Koonin E."/>
            <person name="Pavlov A."/>
            <person name="Pavlova N."/>
            <person name="Karamychev V."/>
            <person name="Polouchine N."/>
            <person name="Shakhova V."/>
            <person name="Grigoriev I."/>
            <person name="Lou Y."/>
            <person name="Rohksar D."/>
            <person name="Lucas S."/>
            <person name="Huang K."/>
            <person name="Goodstein D.M."/>
            <person name="Hawkins T."/>
            <person name="Plengvidhya V."/>
            <person name="Welker D."/>
            <person name="Hughes J."/>
            <person name="Goh Y."/>
            <person name="Benson A."/>
            <person name="Baldwin K."/>
            <person name="Lee J.H."/>
            <person name="Diaz-Muniz I."/>
            <person name="Dosti B."/>
            <person name="Smeianov V."/>
            <person name="Wechter W."/>
            <person name="Barabote R."/>
            <person name="Lorca G."/>
            <person name="Altermann E."/>
            <person name="Barrangou R."/>
            <person name="Ganesan B."/>
            <person name="Xie Y."/>
            <person name="Rawsthorne H."/>
            <person name="Tamir D."/>
            <person name="Parker C."/>
            <person name="Breidt F."/>
            <person name="Broadbent J."/>
            <person name="Hutkins R."/>
            <person name="O'Sullivan D."/>
            <person name="Steele J."/>
            <person name="Unlu G."/>
            <person name="Saier M."/>
            <person name="Klaenhammer T."/>
            <person name="Richardson P."/>
            <person name="Kozyavkin S."/>
            <person name="Weimer B."/>
            <person name="Mills D."/>
        </authorList>
    </citation>
    <scope>NUCLEOTIDE SEQUENCE [LARGE SCALE GENOMIC DNA]</scope>
    <source>
        <strain evidence="4">ATCC 8293 / DSM 20343 / BCRC 11652 / CCM 1803 / JCM 6124 / NCDO 523 / NBRC 100496 / NCIMB 8023 / NCTC 12954 / NRRL B-1118 / 37Y</strain>
    </source>
</reference>
<evidence type="ECO:0000259" key="2">
    <source>
        <dbReference type="Pfam" id="PF00248"/>
    </source>
</evidence>
<name>Q03X89_LEUMM</name>
<dbReference type="Gene3D" id="3.20.20.100">
    <property type="entry name" value="NADP-dependent oxidoreductase domain"/>
    <property type="match status" value="1"/>
</dbReference>
<gene>
    <name evidence="3" type="ordered locus">LEUM_1083</name>
</gene>
<organism evidence="3 4">
    <name type="scientific">Leuconostoc mesenteroides subsp. mesenteroides (strain ATCC 8293 / DSM 20343 / BCRC 11652 / CCM 1803 / JCM 6124 / NCDO 523 / NBRC 100496 / NCIMB 8023 / NCTC 12954 / NRRL B-1118 / 37Y)</name>
    <dbReference type="NCBI Taxonomy" id="203120"/>
    <lineage>
        <taxon>Bacteria</taxon>
        <taxon>Bacillati</taxon>
        <taxon>Bacillota</taxon>
        <taxon>Bacilli</taxon>
        <taxon>Lactobacillales</taxon>
        <taxon>Lactobacillaceae</taxon>
        <taxon>Leuconostoc</taxon>
    </lineage>
</organism>
<evidence type="ECO:0000313" key="3">
    <source>
        <dbReference type="EMBL" id="ABJ62183.1"/>
    </source>
</evidence>
<sequence>MKTRFLGSDNHSIEVSTIGLGTMGMSFAYGHLPDEQSMIPVLQEAVEMGEHFIDTAEVYGPFTNESLIGKALYPYRHDMVIATKGGIQIVNGKQVIDGHPQTLENSIEGSLKRLKVDAIDLYYLHRVDTSVPIEEVADFMGRMIKAGKIKHWGLSEAGVQTIRKAHAITPLTAVESEYSLWYREPEEQLLPTLKELGIGFVPFSPLGKGFLTGTMSVDQPLSSDDVRSTLPRFKQDAMVANMKLVDIIQNFAKTKDVTNAQIALAWLLAQDESIVPIPGTTKIQRIRENIDAEKVILSPTELKALTEAANTVKIVGNRYNEELAKRAGN</sequence>
<dbReference type="HOGENOM" id="CLU_023205_2_1_9"/>
<dbReference type="RefSeq" id="WP_011679828.1">
    <property type="nucleotide sequence ID" value="NC_008531.1"/>
</dbReference>
<dbReference type="EnsemblBacteria" id="ABJ62183">
    <property type="protein sequence ID" value="ABJ62183"/>
    <property type="gene ID" value="LEUM_1083"/>
</dbReference>
<dbReference type="InterPro" id="IPR036812">
    <property type="entry name" value="NAD(P)_OxRdtase_dom_sf"/>
</dbReference>